<dbReference type="Proteomes" id="UP000193719">
    <property type="component" value="Unassembled WGS sequence"/>
</dbReference>
<evidence type="ECO:0000256" key="2">
    <source>
        <dbReference type="SAM" id="Phobius"/>
    </source>
</evidence>
<dbReference type="AlphaFoldDB" id="A0A1Y1V9U4"/>
<reference evidence="3 4" key="2">
    <citation type="submission" date="2016-08" db="EMBL/GenBank/DDBJ databases">
        <title>Pervasive Adenine N6-methylation of Active Genes in Fungi.</title>
        <authorList>
            <consortium name="DOE Joint Genome Institute"/>
            <person name="Mondo S.J."/>
            <person name="Dannebaum R.O."/>
            <person name="Kuo R.C."/>
            <person name="Labutti K."/>
            <person name="Haridas S."/>
            <person name="Kuo A."/>
            <person name="Salamov A."/>
            <person name="Ahrendt S.R."/>
            <person name="Lipzen A."/>
            <person name="Sullivan W."/>
            <person name="Andreopoulos W.B."/>
            <person name="Clum A."/>
            <person name="Lindquist E."/>
            <person name="Daum C."/>
            <person name="Ramamoorthy G.K."/>
            <person name="Gryganskyi A."/>
            <person name="Culley D."/>
            <person name="Magnuson J.K."/>
            <person name="James T.Y."/>
            <person name="O'Malley M.A."/>
            <person name="Stajich J.E."/>
            <person name="Spatafora J.W."/>
            <person name="Visel A."/>
            <person name="Grigoriev I.V."/>
        </authorList>
    </citation>
    <scope>NUCLEOTIDE SEQUENCE [LARGE SCALE GENOMIC DNA]</scope>
    <source>
        <strain evidence="4">finn</strain>
    </source>
</reference>
<comment type="caution">
    <text evidence="3">The sequence shown here is derived from an EMBL/GenBank/DDBJ whole genome shotgun (WGS) entry which is preliminary data.</text>
</comment>
<dbReference type="EMBL" id="MCFH01000020">
    <property type="protein sequence ID" value="ORX50749.1"/>
    <property type="molecule type" value="Genomic_DNA"/>
</dbReference>
<protein>
    <recommendedName>
        <fullName evidence="5">Right handed beta helix domain-containing protein</fullName>
    </recommendedName>
</protein>
<dbReference type="OrthoDB" id="10448417at2759"/>
<accession>A0A1Y1V9U4</accession>
<evidence type="ECO:0000313" key="3">
    <source>
        <dbReference type="EMBL" id="ORX50749.1"/>
    </source>
</evidence>
<keyword evidence="2" id="KW-0812">Transmembrane</keyword>
<feature type="region of interest" description="Disordered" evidence="1">
    <location>
        <begin position="326"/>
        <end position="347"/>
    </location>
</feature>
<evidence type="ECO:0000256" key="1">
    <source>
        <dbReference type="SAM" id="MobiDB-lite"/>
    </source>
</evidence>
<reference evidence="3 4" key="1">
    <citation type="submission" date="2016-08" db="EMBL/GenBank/DDBJ databases">
        <title>Genomes of anaerobic fungi encode conserved fungal cellulosomes for biomass hydrolysis.</title>
        <authorList>
            <consortium name="DOE Joint Genome Institute"/>
            <person name="Haitjema C.H."/>
            <person name="Gilmore S.P."/>
            <person name="Henske J.K."/>
            <person name="Solomon K.V."/>
            <person name="De Groot R."/>
            <person name="Kuo A."/>
            <person name="Mondo S.J."/>
            <person name="Salamov A.A."/>
            <person name="Labutti K."/>
            <person name="Zhao Z."/>
            <person name="Chiniquy J."/>
            <person name="Barry K."/>
            <person name="Brewer H.M."/>
            <person name="Purvine S.O."/>
            <person name="Wright A.T."/>
            <person name="Boxma B."/>
            <person name="Van Alen T."/>
            <person name="Hackstein J.H."/>
            <person name="Baker S.E."/>
            <person name="Grigoriev I.V."/>
            <person name="O'Malley M.A."/>
        </authorList>
    </citation>
    <scope>NUCLEOTIDE SEQUENCE [LARGE SCALE GENOMIC DNA]</scope>
    <source>
        <strain evidence="4">finn</strain>
    </source>
</reference>
<keyword evidence="4" id="KW-1185">Reference proteome</keyword>
<sequence length="381" mass="42611">MKDIIVKDFSTNSTLIKIDDSCDESNISIDRVSVSDSTIDTLIESEILHLNVKDLTVENTSSAHGSPLINVKRGNVNFDNLKVYNYNGCADNDNGCINDQNEIIYDRKAVMFEVGEACDLYITNSFIGFVEMNSLLNYGINSNVYIDNTDIKGSRFINGVISCTDAKPYRIGNVQIRNSRINSIYNEYGTIMQVLTVDQPPTNKILFDNVSIENCGAQKYGGILLSFSNYTSNIVSFKDCTFKDISAIKGVISYIQDKNSDANFNNRDELIEYYGDNAFAINNDNLKLKKLFKKPEPLPVEIQTELVTTIIITATETNFYFEVETSTPTNSEFPTSPSENTTLSDPLLDNDNQSGAIKLDPKISFIINITLLFIIILSLLY</sequence>
<name>A0A1Y1V9U4_9FUNG</name>
<keyword evidence="2" id="KW-0472">Membrane</keyword>
<organism evidence="3 4">
    <name type="scientific">Piromyces finnis</name>
    <dbReference type="NCBI Taxonomy" id="1754191"/>
    <lineage>
        <taxon>Eukaryota</taxon>
        <taxon>Fungi</taxon>
        <taxon>Fungi incertae sedis</taxon>
        <taxon>Chytridiomycota</taxon>
        <taxon>Chytridiomycota incertae sedis</taxon>
        <taxon>Neocallimastigomycetes</taxon>
        <taxon>Neocallimastigales</taxon>
        <taxon>Neocallimastigaceae</taxon>
        <taxon>Piromyces</taxon>
    </lineage>
</organism>
<evidence type="ECO:0000313" key="4">
    <source>
        <dbReference type="Proteomes" id="UP000193719"/>
    </source>
</evidence>
<feature type="transmembrane region" description="Helical" evidence="2">
    <location>
        <begin position="363"/>
        <end position="380"/>
    </location>
</feature>
<keyword evidence="2" id="KW-1133">Transmembrane helix</keyword>
<proteinExistence type="predicted"/>
<gene>
    <name evidence="3" type="ORF">BCR36DRAFT_370235</name>
</gene>
<evidence type="ECO:0008006" key="5">
    <source>
        <dbReference type="Google" id="ProtNLM"/>
    </source>
</evidence>